<comment type="caution">
    <text evidence="4">The sequence shown here is derived from an EMBL/GenBank/DDBJ whole genome shotgun (WGS) entry which is preliminary data.</text>
</comment>
<keyword evidence="4" id="KW-0238">DNA-binding</keyword>
<feature type="signal peptide" evidence="2">
    <location>
        <begin position="1"/>
        <end position="26"/>
    </location>
</feature>
<dbReference type="GO" id="GO:0003677">
    <property type="term" value="F:DNA binding"/>
    <property type="evidence" value="ECO:0007669"/>
    <property type="project" value="UniProtKB-KW"/>
</dbReference>
<accession>A0AAW4L0M6</accession>
<evidence type="ECO:0000256" key="1">
    <source>
        <dbReference type="SAM" id="MobiDB-lite"/>
    </source>
</evidence>
<dbReference type="Proteomes" id="UP000811899">
    <property type="component" value="Unassembled WGS sequence"/>
</dbReference>
<evidence type="ECO:0000313" key="4">
    <source>
        <dbReference type="EMBL" id="MBT0663035.1"/>
    </source>
</evidence>
<dbReference type="InterPro" id="IPR058837">
    <property type="entry name" value="MamS_MamX_dom"/>
</dbReference>
<evidence type="ECO:0000313" key="5">
    <source>
        <dbReference type="Proteomes" id="UP000811899"/>
    </source>
</evidence>
<feature type="chain" id="PRO_5043958011" evidence="2">
    <location>
        <begin position="27"/>
        <end position="179"/>
    </location>
</feature>
<name>A0AAW4L0M6_9BACT</name>
<keyword evidence="2" id="KW-0732">Signal</keyword>
<evidence type="ECO:0000256" key="2">
    <source>
        <dbReference type="SAM" id="SignalP"/>
    </source>
</evidence>
<gene>
    <name evidence="4" type="ORF">KI809_01875</name>
</gene>
<protein>
    <submittedName>
        <fullName evidence="4">DNA-binding protein</fullName>
    </submittedName>
</protein>
<dbReference type="RefSeq" id="WP_214169812.1">
    <property type="nucleotide sequence ID" value="NZ_JAHCVJ010000001.1"/>
</dbReference>
<dbReference type="AlphaFoldDB" id="A0AAW4L0M6"/>
<feature type="domain" description="Magnetosome protein MamS/MamX" evidence="3">
    <location>
        <begin position="49"/>
        <end position="125"/>
    </location>
</feature>
<organism evidence="4 5">
    <name type="scientific">Geoanaerobacter pelophilus</name>
    <dbReference type="NCBI Taxonomy" id="60036"/>
    <lineage>
        <taxon>Bacteria</taxon>
        <taxon>Pseudomonadati</taxon>
        <taxon>Thermodesulfobacteriota</taxon>
        <taxon>Desulfuromonadia</taxon>
        <taxon>Geobacterales</taxon>
        <taxon>Geobacteraceae</taxon>
        <taxon>Geoanaerobacter</taxon>
    </lineage>
</organism>
<proteinExistence type="predicted"/>
<sequence>MTPSRFSLICMKAILLNSLLFGTAFAGFFGSDDKGKSGLDFNGGYDINTVTTMSGRVISLPHPGENENTIMEVKSGNELLNICLGPGSYWDKNGIAINVNDDLSVKGSKAQGQDGKSYVLAQKLVNKTTGAQVDLRNDKGEPAWSVRNTSRTRMESPAGGMRNQGGGMMRSGGGGMMRR</sequence>
<dbReference type="Pfam" id="PF26390">
    <property type="entry name" value="MamS_MamX"/>
    <property type="match status" value="1"/>
</dbReference>
<dbReference type="EMBL" id="JAHCVJ010000001">
    <property type="protein sequence ID" value="MBT0663035.1"/>
    <property type="molecule type" value="Genomic_DNA"/>
</dbReference>
<feature type="region of interest" description="Disordered" evidence="1">
    <location>
        <begin position="138"/>
        <end position="179"/>
    </location>
</feature>
<feature type="compositionally biased region" description="Gly residues" evidence="1">
    <location>
        <begin position="162"/>
        <end position="179"/>
    </location>
</feature>
<evidence type="ECO:0000259" key="3">
    <source>
        <dbReference type="Pfam" id="PF26390"/>
    </source>
</evidence>
<keyword evidence="5" id="KW-1185">Reference proteome</keyword>
<reference evidence="4 5" key="1">
    <citation type="submission" date="2021-05" db="EMBL/GenBank/DDBJ databases">
        <title>The draft genome of Geobacter pelophilus DSM 12255.</title>
        <authorList>
            <person name="Xu Z."/>
            <person name="Masuda Y."/>
            <person name="Itoh H."/>
            <person name="Senoo K."/>
        </authorList>
    </citation>
    <scope>NUCLEOTIDE SEQUENCE [LARGE SCALE GENOMIC DNA]</scope>
    <source>
        <strain evidence="4 5">DSM 12255</strain>
    </source>
</reference>